<accession>A0A3M7SDI3</accession>
<reference evidence="1 2" key="1">
    <citation type="journal article" date="2018" name="Sci. Rep.">
        <title>Genomic signatures of local adaptation to the degree of environmental predictability in rotifers.</title>
        <authorList>
            <person name="Franch-Gras L."/>
            <person name="Hahn C."/>
            <person name="Garcia-Roger E.M."/>
            <person name="Carmona M.J."/>
            <person name="Serra M."/>
            <person name="Gomez A."/>
        </authorList>
    </citation>
    <scope>NUCLEOTIDE SEQUENCE [LARGE SCALE GENOMIC DNA]</scope>
    <source>
        <strain evidence="1">HYR1</strain>
    </source>
</reference>
<dbReference type="Proteomes" id="UP000276133">
    <property type="component" value="Unassembled WGS sequence"/>
</dbReference>
<organism evidence="1 2">
    <name type="scientific">Brachionus plicatilis</name>
    <name type="common">Marine rotifer</name>
    <name type="synonym">Brachionus muelleri</name>
    <dbReference type="NCBI Taxonomy" id="10195"/>
    <lineage>
        <taxon>Eukaryota</taxon>
        <taxon>Metazoa</taxon>
        <taxon>Spiralia</taxon>
        <taxon>Gnathifera</taxon>
        <taxon>Rotifera</taxon>
        <taxon>Eurotatoria</taxon>
        <taxon>Monogononta</taxon>
        <taxon>Pseudotrocha</taxon>
        <taxon>Ploima</taxon>
        <taxon>Brachionidae</taxon>
        <taxon>Brachionus</taxon>
    </lineage>
</organism>
<comment type="caution">
    <text evidence="1">The sequence shown here is derived from an EMBL/GenBank/DDBJ whole genome shotgun (WGS) entry which is preliminary data.</text>
</comment>
<evidence type="ECO:0000313" key="1">
    <source>
        <dbReference type="EMBL" id="RNA33852.1"/>
    </source>
</evidence>
<dbReference type="AlphaFoldDB" id="A0A3M7SDI3"/>
<gene>
    <name evidence="1" type="ORF">BpHYR1_028819</name>
</gene>
<sequence>MAEHQTMLRMFPKFDAEENVKCAQFQYRQIGPIQYFRVMEETVRPETVVVGGRDYKLQVKLNLEPKAARVYVDYPTLWVHMRSHNVKDSVPVWSRHIYYGLDLNPIREAGQAIECQTGSQALGATDREMIVATDVTTSEQSENVSHAVIRKRRRNCAMESLLGGQNKLPK</sequence>
<keyword evidence="2" id="KW-1185">Reference proteome</keyword>
<name>A0A3M7SDI3_BRAPC</name>
<evidence type="ECO:0000313" key="2">
    <source>
        <dbReference type="Proteomes" id="UP000276133"/>
    </source>
</evidence>
<protein>
    <submittedName>
        <fullName evidence="1">Uncharacterized protein</fullName>
    </submittedName>
</protein>
<dbReference type="EMBL" id="REGN01001569">
    <property type="protein sequence ID" value="RNA33852.1"/>
    <property type="molecule type" value="Genomic_DNA"/>
</dbReference>
<proteinExistence type="predicted"/>